<evidence type="ECO:0000313" key="1">
    <source>
        <dbReference type="EMBL" id="RRT75375.1"/>
    </source>
</evidence>
<protein>
    <submittedName>
        <fullName evidence="1">Uncharacterized protein</fullName>
    </submittedName>
</protein>
<organism evidence="1 2">
    <name type="scientific">Ensete ventricosum</name>
    <name type="common">Abyssinian banana</name>
    <name type="synonym">Musa ensete</name>
    <dbReference type="NCBI Taxonomy" id="4639"/>
    <lineage>
        <taxon>Eukaryota</taxon>
        <taxon>Viridiplantae</taxon>
        <taxon>Streptophyta</taxon>
        <taxon>Embryophyta</taxon>
        <taxon>Tracheophyta</taxon>
        <taxon>Spermatophyta</taxon>
        <taxon>Magnoliopsida</taxon>
        <taxon>Liliopsida</taxon>
        <taxon>Zingiberales</taxon>
        <taxon>Musaceae</taxon>
        <taxon>Ensete</taxon>
    </lineage>
</organism>
<name>A0A427AGK5_ENSVE</name>
<dbReference type="Proteomes" id="UP000287651">
    <property type="component" value="Unassembled WGS sequence"/>
</dbReference>
<comment type="caution">
    <text evidence="1">The sequence shown here is derived from an EMBL/GenBank/DDBJ whole genome shotgun (WGS) entry which is preliminary data.</text>
</comment>
<reference evidence="1 2" key="1">
    <citation type="journal article" date="2014" name="Agronomy (Basel)">
        <title>A Draft Genome Sequence for Ensete ventricosum, the Drought-Tolerant Tree Against Hunger.</title>
        <authorList>
            <person name="Harrison J."/>
            <person name="Moore K.A."/>
            <person name="Paszkiewicz K."/>
            <person name="Jones T."/>
            <person name="Grant M."/>
            <person name="Ambacheew D."/>
            <person name="Muzemil S."/>
            <person name="Studholme D.J."/>
        </authorList>
    </citation>
    <scope>NUCLEOTIDE SEQUENCE [LARGE SCALE GENOMIC DNA]</scope>
</reference>
<gene>
    <name evidence="1" type="ORF">B296_00006608</name>
</gene>
<proteinExistence type="predicted"/>
<accession>A0A427AGK5</accession>
<dbReference type="AlphaFoldDB" id="A0A427AGK5"/>
<evidence type="ECO:0000313" key="2">
    <source>
        <dbReference type="Proteomes" id="UP000287651"/>
    </source>
</evidence>
<sequence>MNKGRRFRIVLPGRTIELLFRKSEVKRWCSSIKRAEEYDDMQQHRLQQWKKKSSSCFTSVVRMADQLLMQEEKRTAVEESIGVLLRI</sequence>
<dbReference type="EMBL" id="AMZH03002495">
    <property type="protein sequence ID" value="RRT75375.1"/>
    <property type="molecule type" value="Genomic_DNA"/>
</dbReference>